<dbReference type="AlphaFoldDB" id="E4YFM9"/>
<evidence type="ECO:0000313" key="4">
    <source>
        <dbReference type="EMBL" id="CBY35464.1"/>
    </source>
</evidence>
<keyword evidence="2" id="KW-0472">Membrane</keyword>
<proteinExistence type="predicted"/>
<feature type="transmembrane region" description="Helical" evidence="2">
    <location>
        <begin position="190"/>
        <end position="210"/>
    </location>
</feature>
<feature type="region of interest" description="Disordered" evidence="1">
    <location>
        <begin position="1"/>
        <end position="73"/>
    </location>
</feature>
<feature type="transmembrane region" description="Helical" evidence="2">
    <location>
        <begin position="158"/>
        <end position="178"/>
    </location>
</feature>
<dbReference type="EMBL" id="FN654495">
    <property type="protein sequence ID" value="CBY34303.1"/>
    <property type="molecule type" value="Genomic_DNA"/>
</dbReference>
<keyword evidence="2" id="KW-1133">Transmembrane helix</keyword>
<reference evidence="3" key="1">
    <citation type="journal article" date="2010" name="Science">
        <title>Plasticity of animal genome architecture unmasked by rapid evolution of a pelagic tunicate.</title>
        <authorList>
            <person name="Denoeud F."/>
            <person name="Henriet S."/>
            <person name="Mungpakdee S."/>
            <person name="Aury J.M."/>
            <person name="Da Silva C."/>
            <person name="Brinkmann H."/>
            <person name="Mikhaleva J."/>
            <person name="Olsen L.C."/>
            <person name="Jubin C."/>
            <person name="Canestro C."/>
            <person name="Bouquet J.M."/>
            <person name="Danks G."/>
            <person name="Poulain J."/>
            <person name="Campsteijn C."/>
            <person name="Adamski M."/>
            <person name="Cross I."/>
            <person name="Yadetie F."/>
            <person name="Muffato M."/>
            <person name="Louis A."/>
            <person name="Butcher S."/>
            <person name="Tsagkogeorga G."/>
            <person name="Konrad A."/>
            <person name="Singh S."/>
            <person name="Jensen M.F."/>
            <person name="Cong E.H."/>
            <person name="Eikeseth-Otteraa H."/>
            <person name="Noel B."/>
            <person name="Anthouard V."/>
            <person name="Porcel B.M."/>
            <person name="Kachouri-Lafond R."/>
            <person name="Nishino A."/>
            <person name="Ugolini M."/>
            <person name="Chourrout P."/>
            <person name="Nishida H."/>
            <person name="Aasland R."/>
            <person name="Huzurbazar S."/>
            <person name="Westhof E."/>
            <person name="Delsuc F."/>
            <person name="Lehrach H."/>
            <person name="Reinhardt R."/>
            <person name="Weissenbach J."/>
            <person name="Roy S.W."/>
            <person name="Artiguenave F."/>
            <person name="Postlethwait J.H."/>
            <person name="Manak J.R."/>
            <person name="Thompson E.M."/>
            <person name="Jaillon O."/>
            <person name="Du Pasquier L."/>
            <person name="Boudinot P."/>
            <person name="Liberles D.A."/>
            <person name="Volff J.N."/>
            <person name="Philippe H."/>
            <person name="Lenhard B."/>
            <person name="Roest Crollius H."/>
            <person name="Wincker P."/>
            <person name="Chourrout D."/>
        </authorList>
    </citation>
    <scope>NUCLEOTIDE SEQUENCE [LARGE SCALE GENOMIC DNA]</scope>
</reference>
<gene>
    <name evidence="3" type="ORF">GSOID_T00024321001</name>
    <name evidence="4" type="ORF">GSOID_T00027276001</name>
</gene>
<dbReference type="EMBL" id="FN654630">
    <property type="protein sequence ID" value="CBY35464.1"/>
    <property type="molecule type" value="Genomic_DNA"/>
</dbReference>
<protein>
    <submittedName>
        <fullName evidence="3">Uncharacterized protein</fullName>
    </submittedName>
</protein>
<feature type="compositionally biased region" description="Low complexity" evidence="1">
    <location>
        <begin position="60"/>
        <end position="70"/>
    </location>
</feature>
<dbReference type="Proteomes" id="UP000011014">
    <property type="component" value="Unassembled WGS sequence"/>
</dbReference>
<name>E4YFM9_OIKDI</name>
<keyword evidence="2" id="KW-0812">Transmembrane</keyword>
<feature type="compositionally biased region" description="Basic and acidic residues" evidence="1">
    <location>
        <begin position="1"/>
        <end position="28"/>
    </location>
</feature>
<evidence type="ECO:0000313" key="3">
    <source>
        <dbReference type="EMBL" id="CBY34303.1"/>
    </source>
</evidence>
<organism evidence="3">
    <name type="scientific">Oikopleura dioica</name>
    <name type="common">Tunicate</name>
    <dbReference type="NCBI Taxonomy" id="34765"/>
    <lineage>
        <taxon>Eukaryota</taxon>
        <taxon>Metazoa</taxon>
        <taxon>Chordata</taxon>
        <taxon>Tunicata</taxon>
        <taxon>Appendicularia</taxon>
        <taxon>Copelata</taxon>
        <taxon>Oikopleuridae</taxon>
        <taxon>Oikopleura</taxon>
    </lineage>
</organism>
<accession>E4YFM9</accession>
<evidence type="ECO:0000256" key="2">
    <source>
        <dbReference type="SAM" id="Phobius"/>
    </source>
</evidence>
<evidence type="ECO:0000256" key="1">
    <source>
        <dbReference type="SAM" id="MobiDB-lite"/>
    </source>
</evidence>
<sequence>MEKQELPKRKSVEPENEEKVIKEKEKQKNIHPTRQRKLSIQFDKSADRSVSPNKSPRKQSTSSNRSTVSVRKSDIKLSKYDEKSVFAVSNPNHIATSRRQSIKKKKIAAFIEEANENEEENGPRKSSVDELKAHLKSFVKEQNANETDRLLQLYTISISYLFGIVFLLVVLSSINIFLPFDASNQLTSHIAFDTIIFVFLILIAWMGAYFKDKEFFKRVMRTQRFQNLRNMFLEKEITELNYTIAQNAI</sequence>